<feature type="domain" description="FAD-binding" evidence="8">
    <location>
        <begin position="173"/>
        <end position="342"/>
    </location>
</feature>
<evidence type="ECO:0000256" key="5">
    <source>
        <dbReference type="ARBA" id="ARBA00022827"/>
    </source>
</evidence>
<comment type="pathway">
    <text evidence="2">Cofactor biosynthesis; ubiquinone biosynthesis.</text>
</comment>
<reference evidence="10" key="1">
    <citation type="journal article" date="2019" name="Int. J. Syst. Evol. Microbiol.">
        <title>The Global Catalogue of Microorganisms (GCM) 10K type strain sequencing project: providing services to taxonomists for standard genome sequencing and annotation.</title>
        <authorList>
            <consortium name="The Broad Institute Genomics Platform"/>
            <consortium name="The Broad Institute Genome Sequencing Center for Infectious Disease"/>
            <person name="Wu L."/>
            <person name="Ma J."/>
        </authorList>
    </citation>
    <scope>NUCLEOTIDE SEQUENCE [LARGE SCALE GENOMIC DNA]</scope>
    <source>
        <strain evidence="10">IBRC 10765</strain>
    </source>
</reference>
<dbReference type="PANTHER" id="PTHR43876:SF7">
    <property type="entry name" value="UBIQUINONE BIOSYNTHESIS MONOOXYGENASE COQ6, MITOCHONDRIAL"/>
    <property type="match status" value="1"/>
</dbReference>
<evidence type="ECO:0000256" key="7">
    <source>
        <dbReference type="ARBA" id="ARBA00023033"/>
    </source>
</evidence>
<proteinExistence type="inferred from homology"/>
<keyword evidence="7 9" id="KW-0503">Monooxygenase</keyword>
<dbReference type="InterPro" id="IPR051205">
    <property type="entry name" value="UbiH/COQ6_monooxygenase"/>
</dbReference>
<dbReference type="InterPro" id="IPR010971">
    <property type="entry name" value="UbiH/COQ6"/>
</dbReference>
<keyword evidence="5" id="KW-0274">FAD</keyword>
<evidence type="ECO:0000313" key="10">
    <source>
        <dbReference type="Proteomes" id="UP001595617"/>
    </source>
</evidence>
<evidence type="ECO:0000256" key="4">
    <source>
        <dbReference type="ARBA" id="ARBA00022630"/>
    </source>
</evidence>
<comment type="cofactor">
    <cofactor evidence="1">
        <name>FAD</name>
        <dbReference type="ChEBI" id="CHEBI:57692"/>
    </cofactor>
</comment>
<evidence type="ECO:0000259" key="8">
    <source>
        <dbReference type="Pfam" id="PF01494"/>
    </source>
</evidence>
<keyword evidence="6" id="KW-0560">Oxidoreductase</keyword>
<dbReference type="Proteomes" id="UP001595617">
    <property type="component" value="Unassembled WGS sequence"/>
</dbReference>
<dbReference type="InterPro" id="IPR018168">
    <property type="entry name" value="Ubi_Hdrlase_CS"/>
</dbReference>
<dbReference type="PANTHER" id="PTHR43876">
    <property type="entry name" value="UBIQUINONE BIOSYNTHESIS MONOOXYGENASE COQ6, MITOCHONDRIAL"/>
    <property type="match status" value="1"/>
</dbReference>
<dbReference type="NCBIfam" id="TIGR01988">
    <property type="entry name" value="Ubi-OHases"/>
    <property type="match status" value="1"/>
</dbReference>
<dbReference type="InterPro" id="IPR036188">
    <property type="entry name" value="FAD/NAD-bd_sf"/>
</dbReference>
<sequence>MIHTPSAQANTQHADTDILIVGGGMIGAALCLSLRTLPWRVCIADARLPNDTMPPAPDTATPRSNDFDQRVSALALGTERWLAELGAWEPIPTERLGRYDQMQVWDAEGTAILDLSHHDADLSHLGHIVENRVVEAALWQCLNTWPELQRHLGSPAVDAQRNEHGHWVVRFKDGSQLSTRLLVMADGAQSPLRGMLGFTTREWDYLHHAIVATVSHEQPHNRTARQAFHRTGPLAFLPLPPSNTSSIVWSLVPDEAERFLSAAPEQQGRLLTQGLGHRLGDVAMASSVKRFPLRQRHAADYIMPGAVLVGDAAHSIHPLAGQGANIGLLDAQALAAQLRRAAEQRIPLEEPLLLRAYQRARKTDNLLTMAGMEFFQHLFTVDQPAVHWLRNNGMRWFGRCAPLRRTAVKTAAR</sequence>
<dbReference type="SUPFAM" id="SSF51905">
    <property type="entry name" value="FAD/NAD(P)-binding domain"/>
    <property type="match status" value="1"/>
</dbReference>
<name>A0ABV7ZY80_9GAMM</name>
<dbReference type="PRINTS" id="PR00420">
    <property type="entry name" value="RNGMNOXGNASE"/>
</dbReference>
<accession>A0ABV7ZY80</accession>
<dbReference type="InterPro" id="IPR002938">
    <property type="entry name" value="FAD-bd"/>
</dbReference>
<keyword evidence="4" id="KW-0285">Flavoprotein</keyword>
<dbReference type="PROSITE" id="PS01304">
    <property type="entry name" value="UBIH"/>
    <property type="match status" value="1"/>
</dbReference>
<keyword evidence="10" id="KW-1185">Reference proteome</keyword>
<evidence type="ECO:0000313" key="9">
    <source>
        <dbReference type="EMBL" id="MFC3852286.1"/>
    </source>
</evidence>
<evidence type="ECO:0000256" key="6">
    <source>
        <dbReference type="ARBA" id="ARBA00023002"/>
    </source>
</evidence>
<dbReference type="EMBL" id="JBHRYR010000002">
    <property type="protein sequence ID" value="MFC3852286.1"/>
    <property type="molecule type" value="Genomic_DNA"/>
</dbReference>
<organism evidence="9 10">
    <name type="scientific">Saccharospirillum mangrovi</name>
    <dbReference type="NCBI Taxonomy" id="2161747"/>
    <lineage>
        <taxon>Bacteria</taxon>
        <taxon>Pseudomonadati</taxon>
        <taxon>Pseudomonadota</taxon>
        <taxon>Gammaproteobacteria</taxon>
        <taxon>Oceanospirillales</taxon>
        <taxon>Saccharospirillaceae</taxon>
        <taxon>Saccharospirillum</taxon>
    </lineage>
</organism>
<comment type="caution">
    <text evidence="9">The sequence shown here is derived from an EMBL/GenBank/DDBJ whole genome shotgun (WGS) entry which is preliminary data.</text>
</comment>
<comment type="similarity">
    <text evidence="3">Belongs to the UbiH/COQ6 family.</text>
</comment>
<evidence type="ECO:0000256" key="2">
    <source>
        <dbReference type="ARBA" id="ARBA00004749"/>
    </source>
</evidence>
<evidence type="ECO:0000256" key="3">
    <source>
        <dbReference type="ARBA" id="ARBA00005349"/>
    </source>
</evidence>
<dbReference type="GO" id="GO:0004497">
    <property type="term" value="F:monooxygenase activity"/>
    <property type="evidence" value="ECO:0007669"/>
    <property type="project" value="UniProtKB-KW"/>
</dbReference>
<dbReference type="RefSeq" id="WP_380694272.1">
    <property type="nucleotide sequence ID" value="NZ_JBHRYR010000002.1"/>
</dbReference>
<dbReference type="Gene3D" id="3.50.50.60">
    <property type="entry name" value="FAD/NAD(P)-binding domain"/>
    <property type="match status" value="2"/>
</dbReference>
<gene>
    <name evidence="9" type="ORF">ACFOOG_05495</name>
</gene>
<protein>
    <submittedName>
        <fullName evidence="9">FAD-dependent monooxygenase</fullName>
    </submittedName>
</protein>
<dbReference type="Pfam" id="PF01494">
    <property type="entry name" value="FAD_binding_3"/>
    <property type="match status" value="1"/>
</dbReference>
<evidence type="ECO:0000256" key="1">
    <source>
        <dbReference type="ARBA" id="ARBA00001974"/>
    </source>
</evidence>